<gene>
    <name evidence="2" type="ORF">RU97_GL001940</name>
</gene>
<dbReference type="GO" id="GO:0003723">
    <property type="term" value="F:RNA binding"/>
    <property type="evidence" value="ECO:0007669"/>
    <property type="project" value="InterPro"/>
</dbReference>
<dbReference type="EMBL" id="JXKH01000004">
    <property type="protein sequence ID" value="OJG18543.1"/>
    <property type="molecule type" value="Genomic_DNA"/>
</dbReference>
<accession>A0A1L8RFP4</accession>
<reference evidence="2 3" key="1">
    <citation type="submission" date="2014-12" db="EMBL/GenBank/DDBJ databases">
        <title>Draft genome sequences of 29 type strains of Enterococci.</title>
        <authorList>
            <person name="Zhong Z."/>
            <person name="Sun Z."/>
            <person name="Liu W."/>
            <person name="Zhang W."/>
            <person name="Zhang H."/>
        </authorList>
    </citation>
    <scope>NUCLEOTIDE SEQUENCE [LARGE SCALE GENOMIC DNA]</scope>
    <source>
        <strain evidence="2 3">DSM 17029</strain>
    </source>
</reference>
<dbReference type="SUPFAM" id="SSF50151">
    <property type="entry name" value="SacY-like RNA-binding domain"/>
    <property type="match status" value="1"/>
</dbReference>
<feature type="domain" description="CAT RNA-binding" evidence="1">
    <location>
        <begin position="18"/>
        <end position="68"/>
    </location>
</feature>
<dbReference type="AlphaFoldDB" id="A0A1L8RFP4"/>
<dbReference type="SMART" id="SM01061">
    <property type="entry name" value="CAT_RBD"/>
    <property type="match status" value="1"/>
</dbReference>
<evidence type="ECO:0000259" key="1">
    <source>
        <dbReference type="SMART" id="SM01061"/>
    </source>
</evidence>
<evidence type="ECO:0000313" key="2">
    <source>
        <dbReference type="EMBL" id="OJG18543.1"/>
    </source>
</evidence>
<dbReference type="Gene3D" id="2.30.24.10">
    <property type="entry name" value="CAT RNA-binding domain"/>
    <property type="match status" value="1"/>
</dbReference>
<dbReference type="InterPro" id="IPR004341">
    <property type="entry name" value="CAT_RNA-bd_dom"/>
</dbReference>
<dbReference type="Pfam" id="PF03123">
    <property type="entry name" value="CAT_RBD"/>
    <property type="match status" value="1"/>
</dbReference>
<dbReference type="STRING" id="214095.RU97_GL001940"/>
<sequence>MFGSKSELSIQNKEGESMKIIKVLCSNAVMVVAGEKELILVGRGIGFGRKKGEWVNHEGVEKVFQKQE</sequence>
<evidence type="ECO:0000313" key="3">
    <source>
        <dbReference type="Proteomes" id="UP000181884"/>
    </source>
</evidence>
<proteinExistence type="predicted"/>
<comment type="caution">
    <text evidence="2">The sequence shown here is derived from an EMBL/GenBank/DDBJ whole genome shotgun (WGS) entry which is preliminary data.</text>
</comment>
<name>A0A1L8RFP4_9ENTE</name>
<organism evidence="2 3">
    <name type="scientific">Enterococcus canis</name>
    <dbReference type="NCBI Taxonomy" id="214095"/>
    <lineage>
        <taxon>Bacteria</taxon>
        <taxon>Bacillati</taxon>
        <taxon>Bacillota</taxon>
        <taxon>Bacilli</taxon>
        <taxon>Lactobacillales</taxon>
        <taxon>Enterococcaceae</taxon>
        <taxon>Enterococcus</taxon>
    </lineage>
</organism>
<dbReference type="InterPro" id="IPR036650">
    <property type="entry name" value="CAT_RNA-bd_dom_sf"/>
</dbReference>
<keyword evidence="3" id="KW-1185">Reference proteome</keyword>
<protein>
    <recommendedName>
        <fullName evidence="1">CAT RNA-binding domain-containing protein</fullName>
    </recommendedName>
</protein>
<dbReference type="Proteomes" id="UP000181884">
    <property type="component" value="Unassembled WGS sequence"/>
</dbReference>